<evidence type="ECO:0000259" key="7">
    <source>
        <dbReference type="PROSITE" id="PS50109"/>
    </source>
</evidence>
<keyword evidence="1" id="KW-0597">Phosphoprotein</keyword>
<dbReference type="InterPro" id="IPR011006">
    <property type="entry name" value="CheY-like_superfamily"/>
</dbReference>
<gene>
    <name evidence="9" type="ORF">C8P64_3159</name>
</gene>
<dbReference type="SUPFAM" id="SSF46689">
    <property type="entry name" value="Homeodomain-like"/>
    <property type="match status" value="1"/>
</dbReference>
<dbReference type="Gene3D" id="2.130.10.10">
    <property type="entry name" value="YVTN repeat-like/Quinoprotein amine dehydrogenase"/>
    <property type="match status" value="3"/>
</dbReference>
<keyword evidence="5" id="KW-1133">Transmembrane helix</keyword>
<feature type="domain" description="Histidine kinase" evidence="7">
    <location>
        <begin position="792"/>
        <end position="1001"/>
    </location>
</feature>
<dbReference type="PROSITE" id="PS01124">
    <property type="entry name" value="HTH_ARAC_FAMILY_2"/>
    <property type="match status" value="1"/>
</dbReference>
<comment type="caution">
    <text evidence="4">Lacks conserved residue(s) required for the propagation of feature annotation.</text>
</comment>
<dbReference type="PROSITE" id="PS50110">
    <property type="entry name" value="RESPONSE_REGULATORY"/>
    <property type="match status" value="1"/>
</dbReference>
<dbReference type="SUPFAM" id="SSF50998">
    <property type="entry name" value="Quinoprotein alcohol dehydrogenase-like"/>
    <property type="match status" value="1"/>
</dbReference>
<keyword evidence="3" id="KW-0804">Transcription</keyword>
<protein>
    <submittedName>
        <fullName evidence="9">AraC-like DNA-binding protein</fullName>
    </submittedName>
</protein>
<evidence type="ECO:0000259" key="8">
    <source>
        <dbReference type="PROSITE" id="PS50110"/>
    </source>
</evidence>
<dbReference type="Gene3D" id="2.60.40.10">
    <property type="entry name" value="Immunoglobulins"/>
    <property type="match status" value="1"/>
</dbReference>
<dbReference type="Pfam" id="PF12833">
    <property type="entry name" value="HTH_18"/>
    <property type="match status" value="1"/>
</dbReference>
<keyword evidence="5" id="KW-0472">Membrane</keyword>
<evidence type="ECO:0000256" key="5">
    <source>
        <dbReference type="SAM" id="Phobius"/>
    </source>
</evidence>
<evidence type="ECO:0000256" key="3">
    <source>
        <dbReference type="ARBA" id="ARBA00023163"/>
    </source>
</evidence>
<dbReference type="SMART" id="SM00448">
    <property type="entry name" value="REC"/>
    <property type="match status" value="1"/>
</dbReference>
<evidence type="ECO:0000256" key="1">
    <source>
        <dbReference type="ARBA" id="ARBA00022553"/>
    </source>
</evidence>
<keyword evidence="10" id="KW-1185">Reference proteome</keyword>
<dbReference type="OrthoDB" id="1522078at2"/>
<dbReference type="Pfam" id="PF02518">
    <property type="entry name" value="HATPase_c"/>
    <property type="match status" value="1"/>
</dbReference>
<dbReference type="InterPro" id="IPR018060">
    <property type="entry name" value="HTH_AraC"/>
</dbReference>
<dbReference type="Pfam" id="PF07495">
    <property type="entry name" value="Y_Y_Y"/>
    <property type="match status" value="1"/>
</dbReference>
<dbReference type="InterPro" id="IPR001789">
    <property type="entry name" value="Sig_transdc_resp-reg_receiver"/>
</dbReference>
<dbReference type="InterPro" id="IPR011047">
    <property type="entry name" value="Quinoprotein_ADH-like_sf"/>
</dbReference>
<reference evidence="9 10" key="1">
    <citation type="submission" date="2018-04" db="EMBL/GenBank/DDBJ databases">
        <title>Genomic Encyclopedia of Archaeal and Bacterial Type Strains, Phase II (KMG-II): from individual species to whole genera.</title>
        <authorList>
            <person name="Goeker M."/>
        </authorList>
    </citation>
    <scope>NUCLEOTIDE SEQUENCE [LARGE SCALE GENOMIC DNA]</scope>
    <source>
        <strain evidence="9 10">DSM 23082</strain>
    </source>
</reference>
<dbReference type="InterPro" id="IPR036890">
    <property type="entry name" value="HATPase_C_sf"/>
</dbReference>
<dbReference type="Gene3D" id="1.10.10.60">
    <property type="entry name" value="Homeodomain-like"/>
    <property type="match status" value="1"/>
</dbReference>
<dbReference type="InterPro" id="IPR003594">
    <property type="entry name" value="HATPase_dom"/>
</dbReference>
<feature type="domain" description="Response regulatory" evidence="8">
    <location>
        <begin position="1039"/>
        <end position="1152"/>
    </location>
</feature>
<accession>A0A2T6ACX0</accession>
<dbReference type="GO" id="GO:0000155">
    <property type="term" value="F:phosphorelay sensor kinase activity"/>
    <property type="evidence" value="ECO:0007669"/>
    <property type="project" value="TreeGrafter"/>
</dbReference>
<evidence type="ECO:0000313" key="10">
    <source>
        <dbReference type="Proteomes" id="UP000244174"/>
    </source>
</evidence>
<dbReference type="SUPFAM" id="SSF52172">
    <property type="entry name" value="CheY-like"/>
    <property type="match status" value="1"/>
</dbReference>
<dbReference type="Proteomes" id="UP000244174">
    <property type="component" value="Unassembled WGS sequence"/>
</dbReference>
<dbReference type="PROSITE" id="PS50109">
    <property type="entry name" value="HIS_KIN"/>
    <property type="match status" value="1"/>
</dbReference>
<dbReference type="SUPFAM" id="SSF63829">
    <property type="entry name" value="Calcium-dependent phosphotriesterase"/>
    <property type="match status" value="1"/>
</dbReference>
<dbReference type="GO" id="GO:0003700">
    <property type="term" value="F:DNA-binding transcription factor activity"/>
    <property type="evidence" value="ECO:0007669"/>
    <property type="project" value="InterPro"/>
</dbReference>
<dbReference type="InterPro" id="IPR009057">
    <property type="entry name" value="Homeodomain-like_sf"/>
</dbReference>
<dbReference type="InterPro" id="IPR005467">
    <property type="entry name" value="His_kinase_dom"/>
</dbReference>
<proteinExistence type="predicted"/>
<dbReference type="Gene3D" id="3.40.50.2300">
    <property type="match status" value="1"/>
</dbReference>
<evidence type="ECO:0000256" key="4">
    <source>
        <dbReference type="PROSITE-ProRule" id="PRU00169"/>
    </source>
</evidence>
<comment type="caution">
    <text evidence="9">The sequence shown here is derived from an EMBL/GenBank/DDBJ whole genome shotgun (WGS) entry which is preliminary data.</text>
</comment>
<evidence type="ECO:0000313" key="9">
    <source>
        <dbReference type="EMBL" id="PTX41660.1"/>
    </source>
</evidence>
<dbReference type="SUPFAM" id="SSF55874">
    <property type="entry name" value="ATPase domain of HSP90 chaperone/DNA topoisomerase II/histidine kinase"/>
    <property type="match status" value="1"/>
</dbReference>
<dbReference type="PANTHER" id="PTHR43547">
    <property type="entry name" value="TWO-COMPONENT HISTIDINE KINASE"/>
    <property type="match status" value="1"/>
</dbReference>
<dbReference type="EMBL" id="QBKQ01000004">
    <property type="protein sequence ID" value="PTX41660.1"/>
    <property type="molecule type" value="Genomic_DNA"/>
</dbReference>
<keyword evidence="9" id="KW-0238">DNA-binding</keyword>
<feature type="domain" description="HTH araC/xylS-type" evidence="6">
    <location>
        <begin position="1184"/>
        <end position="1283"/>
    </location>
</feature>
<dbReference type="InterPro" id="IPR015943">
    <property type="entry name" value="WD40/YVTN_repeat-like_dom_sf"/>
</dbReference>
<feature type="transmembrane region" description="Helical" evidence="5">
    <location>
        <begin position="755"/>
        <end position="775"/>
    </location>
</feature>
<dbReference type="PANTHER" id="PTHR43547:SF2">
    <property type="entry name" value="HYBRID SIGNAL TRANSDUCTION HISTIDINE KINASE C"/>
    <property type="match status" value="1"/>
</dbReference>
<dbReference type="Gene3D" id="3.30.565.10">
    <property type="entry name" value="Histidine kinase-like ATPase, C-terminal domain"/>
    <property type="match status" value="1"/>
</dbReference>
<evidence type="ECO:0000259" key="6">
    <source>
        <dbReference type="PROSITE" id="PS01124"/>
    </source>
</evidence>
<dbReference type="RefSeq" id="WP_146167231.1">
    <property type="nucleotide sequence ID" value="NZ_QBKQ01000004.1"/>
</dbReference>
<dbReference type="InterPro" id="IPR013783">
    <property type="entry name" value="Ig-like_fold"/>
</dbReference>
<dbReference type="InterPro" id="IPR011123">
    <property type="entry name" value="Y_Y_Y"/>
</dbReference>
<keyword evidence="5" id="KW-0812">Transmembrane</keyword>
<dbReference type="CDD" id="cd00075">
    <property type="entry name" value="HATPase"/>
    <property type="match status" value="1"/>
</dbReference>
<keyword evidence="2" id="KW-0805">Transcription regulation</keyword>
<dbReference type="GO" id="GO:0043565">
    <property type="term" value="F:sequence-specific DNA binding"/>
    <property type="evidence" value="ECO:0007669"/>
    <property type="project" value="InterPro"/>
</dbReference>
<evidence type="ECO:0000256" key="2">
    <source>
        <dbReference type="ARBA" id="ARBA00023015"/>
    </source>
</evidence>
<organism evidence="9 10">
    <name type="scientific">Christiangramia gaetbulicola</name>
    <dbReference type="NCBI Taxonomy" id="703340"/>
    <lineage>
        <taxon>Bacteria</taxon>
        <taxon>Pseudomonadati</taxon>
        <taxon>Bacteroidota</taxon>
        <taxon>Flavobacteriia</taxon>
        <taxon>Flavobacteriales</taxon>
        <taxon>Flavobacteriaceae</taxon>
        <taxon>Christiangramia</taxon>
    </lineage>
</organism>
<name>A0A2T6ACX0_9FLAO</name>
<dbReference type="SMART" id="SM00342">
    <property type="entry name" value="HTH_ARAC"/>
    <property type="match status" value="1"/>
</dbReference>
<sequence>MGYFKFRTLLSFMIILGITGKLIGQNANSVQRVKAIEAFSKAEEVQIQQDLGDNLWITTTVKVIKYNSVEVQDFNKFRGVPREIGNEYIATYTDSENKTWLSGASGIAIFQPEKDQFEFVSDITGRVYAMKEDHGKQLWIAAENGVFKLNIDSAKKDFGLSRFLSENTLATDIALFDNKIIFAGPNGLLTIDRRSGKFNKIDMGYLRDLQISSLQPLDDILLIGTLNKGLYKIDAGLKNMQKVYTLPYAVSQKEISDITRFDDEVIISTKGAGIVRLDKDLNLLENESIYPENIYQIFLNQQNLLWMVTKEGLFLSNFSGSAVEKLKNDPARYSSLANDFVTATEKDTNGKVWFGTAKGLSIWNTETDRWQHIQNLNYKKHLEEPDEITDLAAVGEHMWVATASDGIYKINIHTLLRAHYSEEALYKIKVNSARALFIDAGKNIWVGGEDGYVSRISPNNQVKNYPVNNVQAIAELGPRKIILATGSGVHSLDPNTGRLKDLEKLSASAGMMYYGINDVKITREGLGLFATNGAGLLCYDFETEEVKILNEESGLPSNNLNGIEIDLDSGYWLSSDKGMVYYEPEEDAIKVYSELNGLSTTELTTGFARLEDGSLVLGSSKGVNIFKPKTMLAQQDLKPRLEINSLFLPKEKDQGKSNIDLAATEKVELDENTGFRISFAGYSHLAPEAIQYSWKLEGLDNEWSKPSALTYANYSNLTPGLYTFKVKAKVDGSAWTKPETLNIQVAAVGGTVSSVYLFMGISVLAMIGIFVVVFIKRSKNAELAARAELRDQLQKEFKRPIESAVKSLSKISAEAEQGNTEDLQRYAARFDDLFNQILNFNYQGSVYEISKIHLKTHFPKLLKDIEPVYNLKDLEVIVNDQWGEADFYYNMEMLDKLMLSLISGSAGYSLKNGKIIINLIETSIGDLKMQITDNGRGIPESDIRILEKKKTVGSSPSFRDKSGLRYILKAKDLIAKAGGSFSYETEKNEGSTFTVVLKNRKEDYRKVPERAAAIFKAEKAKPKEKFEIPTGLTHLGESKILIIESEIQTRKFLVKGIGEYCQIYQATSAEEGLEKASMIFPDIIISATMLPEMNAFQLSKMIKRNIGLNHINIFLIADEDQQINDMQLDEMTEVIRKPVDLNTLLSKISQVLIWQRDLRNSYVQSYKEHKQPEFRTESDKKFIQSLNDVIIQNIKNENFTVHDLSAAQGITSNTLFMKLKSLVDLSPQDFMEFTRLNYARDLMEHTDMNVMEIAYKSGFSSPKIFDSSFKKFYGIGISETVEKRT</sequence>